<keyword evidence="4" id="KW-1185">Reference proteome</keyword>
<keyword evidence="1" id="KW-0547">Nucleotide-binding</keyword>
<dbReference type="AlphaFoldDB" id="A0A7U8C722"/>
<comment type="subunit">
    <text evidence="1">Monomer in both c-di-GMP-bound and free forms.</text>
</comment>
<dbReference type="InterPro" id="IPR027021">
    <property type="entry name" value="C-di-GMP_BP_PA4608"/>
</dbReference>
<dbReference type="GO" id="GO:0035438">
    <property type="term" value="F:cyclic-di-GMP binding"/>
    <property type="evidence" value="ECO:0007669"/>
    <property type="project" value="InterPro"/>
</dbReference>
<organism evidence="3 4">
    <name type="scientific">Neptuniibacter caesariensis</name>
    <dbReference type="NCBI Taxonomy" id="207954"/>
    <lineage>
        <taxon>Bacteria</taxon>
        <taxon>Pseudomonadati</taxon>
        <taxon>Pseudomonadota</taxon>
        <taxon>Gammaproteobacteria</taxon>
        <taxon>Oceanospirillales</taxon>
        <taxon>Oceanospirillaceae</taxon>
        <taxon>Neptuniibacter</taxon>
    </lineage>
</organism>
<dbReference type="Proteomes" id="UP000002171">
    <property type="component" value="Unassembled WGS sequence"/>
</dbReference>
<evidence type="ECO:0000313" key="4">
    <source>
        <dbReference type="Proteomes" id="UP000002171"/>
    </source>
</evidence>
<name>A0A7U8C722_NEPCE</name>
<sequence length="127" mass="14459">MTTPDIERRRFTRISFDADTELKYQDQSWNVSLIDISFNGILIKSEQPLALNIGDEVEAVIHLLGDDIAIRTPATLAHNRDQEYGFLIENLDLDSLTLLRRLVELNLGDEGLLERELDHFFDDGSAS</sequence>
<dbReference type="RefSeq" id="WP_007021304.1">
    <property type="nucleotide sequence ID" value="NZ_CH724125.1"/>
</dbReference>
<reference evidence="3 4" key="1">
    <citation type="submission" date="2006-02" db="EMBL/GenBank/DDBJ databases">
        <authorList>
            <person name="Pinhassi J."/>
            <person name="Pedros-Alio C."/>
            <person name="Ferriera S."/>
            <person name="Johnson J."/>
            <person name="Kravitz S."/>
            <person name="Halpern A."/>
            <person name="Remington K."/>
            <person name="Beeson K."/>
            <person name="Tran B."/>
            <person name="Rogers Y.-H."/>
            <person name="Friedman R."/>
            <person name="Venter J.C."/>
        </authorList>
    </citation>
    <scope>NUCLEOTIDE SEQUENCE [LARGE SCALE GENOMIC DNA]</scope>
    <source>
        <strain evidence="3 4">MED92</strain>
    </source>
</reference>
<evidence type="ECO:0000256" key="1">
    <source>
        <dbReference type="PIRNR" id="PIRNR028141"/>
    </source>
</evidence>
<dbReference type="OrthoDB" id="5298508at2"/>
<dbReference type="EMBL" id="AAOW01000008">
    <property type="protein sequence ID" value="EAR61404.1"/>
    <property type="molecule type" value="Genomic_DNA"/>
</dbReference>
<dbReference type="Pfam" id="PF07238">
    <property type="entry name" value="PilZ"/>
    <property type="match status" value="1"/>
</dbReference>
<dbReference type="PIRSF" id="PIRSF028141">
    <property type="entry name" value="C-di-GMP_BP_PA4608"/>
    <property type="match status" value="1"/>
</dbReference>
<evidence type="ECO:0000259" key="2">
    <source>
        <dbReference type="Pfam" id="PF07238"/>
    </source>
</evidence>
<gene>
    <name evidence="3" type="ORF">MED92_17898</name>
</gene>
<comment type="function">
    <text evidence="1">Binds the second messenger bis-(3'-5') cyclic dimeric guanosine monophosphate (c-di-GMP). Can bind two c-di-GMP molecules per monomer. May play a role in bacterial second-messenger regulated processes. Binding to c-di-GMP induces a conformational change of the C- and N-termini resulting in the exposure of a highly negative surface on one side of the protein to a possible effector protein.</text>
</comment>
<dbReference type="Gene3D" id="2.40.10.220">
    <property type="entry name" value="predicted glycosyltransferase like domains"/>
    <property type="match status" value="1"/>
</dbReference>
<keyword evidence="1" id="KW-0973">c-di-GMP</keyword>
<proteinExistence type="predicted"/>
<protein>
    <recommendedName>
        <fullName evidence="1">Cyclic diguanosine monophosphate-binding protein</fullName>
        <shortName evidence="1">c-di-GMP-binding protein</shortName>
    </recommendedName>
    <alternativeName>
        <fullName evidence="1">Pilz domain-containing protein</fullName>
    </alternativeName>
</protein>
<evidence type="ECO:0000313" key="3">
    <source>
        <dbReference type="EMBL" id="EAR61404.1"/>
    </source>
</evidence>
<comment type="caution">
    <text evidence="3">The sequence shown here is derived from an EMBL/GenBank/DDBJ whole genome shotgun (WGS) entry which is preliminary data.</text>
</comment>
<feature type="domain" description="PilZ" evidence="2">
    <location>
        <begin position="7"/>
        <end position="104"/>
    </location>
</feature>
<dbReference type="InterPro" id="IPR009875">
    <property type="entry name" value="PilZ_domain"/>
</dbReference>
<dbReference type="SUPFAM" id="SSF141371">
    <property type="entry name" value="PilZ domain-like"/>
    <property type="match status" value="1"/>
</dbReference>
<accession>A0A7U8C722</accession>